<name>A0A0C3AHB4_PILCF</name>
<protein>
    <recommendedName>
        <fullName evidence="2">DUF6830 domain-containing protein</fullName>
    </recommendedName>
</protein>
<evidence type="ECO:0000256" key="1">
    <source>
        <dbReference type="SAM" id="MobiDB-lite"/>
    </source>
</evidence>
<reference evidence="4" key="2">
    <citation type="submission" date="2015-01" db="EMBL/GenBank/DDBJ databases">
        <title>Evolutionary Origins and Diversification of the Mycorrhizal Mutualists.</title>
        <authorList>
            <consortium name="DOE Joint Genome Institute"/>
            <consortium name="Mycorrhizal Genomics Consortium"/>
            <person name="Kohler A."/>
            <person name="Kuo A."/>
            <person name="Nagy L.G."/>
            <person name="Floudas D."/>
            <person name="Copeland A."/>
            <person name="Barry K.W."/>
            <person name="Cichocki N."/>
            <person name="Veneault-Fourrey C."/>
            <person name="LaButti K."/>
            <person name="Lindquist E.A."/>
            <person name="Lipzen A."/>
            <person name="Lundell T."/>
            <person name="Morin E."/>
            <person name="Murat C."/>
            <person name="Riley R."/>
            <person name="Ohm R."/>
            <person name="Sun H."/>
            <person name="Tunlid A."/>
            <person name="Henrissat B."/>
            <person name="Grigoriev I.V."/>
            <person name="Hibbett D.S."/>
            <person name="Martin F."/>
        </authorList>
    </citation>
    <scope>NUCLEOTIDE SEQUENCE [LARGE SCALE GENOMIC DNA]</scope>
    <source>
        <strain evidence="4">F 1598</strain>
    </source>
</reference>
<dbReference type="OrthoDB" id="3232986at2759"/>
<proteinExistence type="predicted"/>
<dbReference type="Pfam" id="PF20722">
    <property type="entry name" value="DUF6830"/>
    <property type="match status" value="1"/>
</dbReference>
<evidence type="ECO:0000259" key="2">
    <source>
        <dbReference type="Pfam" id="PF20722"/>
    </source>
</evidence>
<evidence type="ECO:0000313" key="3">
    <source>
        <dbReference type="EMBL" id="KIM73188.1"/>
    </source>
</evidence>
<reference evidence="3 4" key="1">
    <citation type="submission" date="2014-04" db="EMBL/GenBank/DDBJ databases">
        <authorList>
            <consortium name="DOE Joint Genome Institute"/>
            <person name="Kuo A."/>
            <person name="Tarkka M."/>
            <person name="Buscot F."/>
            <person name="Kohler A."/>
            <person name="Nagy L.G."/>
            <person name="Floudas D."/>
            <person name="Copeland A."/>
            <person name="Barry K.W."/>
            <person name="Cichocki N."/>
            <person name="Veneault-Fourrey C."/>
            <person name="LaButti K."/>
            <person name="Lindquist E.A."/>
            <person name="Lipzen A."/>
            <person name="Lundell T."/>
            <person name="Morin E."/>
            <person name="Murat C."/>
            <person name="Sun H."/>
            <person name="Tunlid A."/>
            <person name="Henrissat B."/>
            <person name="Grigoriev I.V."/>
            <person name="Hibbett D.S."/>
            <person name="Martin F."/>
            <person name="Nordberg H.P."/>
            <person name="Cantor M.N."/>
            <person name="Hua S.X."/>
        </authorList>
    </citation>
    <scope>NUCLEOTIDE SEQUENCE [LARGE SCALE GENOMIC DNA]</scope>
    <source>
        <strain evidence="3 4">F 1598</strain>
    </source>
</reference>
<feature type="compositionally biased region" description="Acidic residues" evidence="1">
    <location>
        <begin position="137"/>
        <end position="153"/>
    </location>
</feature>
<dbReference type="EMBL" id="KN833090">
    <property type="protein sequence ID" value="KIM73188.1"/>
    <property type="molecule type" value="Genomic_DNA"/>
</dbReference>
<keyword evidence="4" id="KW-1185">Reference proteome</keyword>
<sequence length="536" mass="60156">MDFRYLAQAPEIDDIGCRNIENALQEFHSHKDAILKAGARVGTKGNPINNWWIPKLEMMQSVAANIRANGALYQWSADISEHAHVTEIKHPPRCGNNQNYESQICRSLDRTDKIRRFDLATSILESGIQLGNPTTDYPDDWSDDDHDDTEDCNESSHSPHLVNTASALLASQLPSCAAIGLKVAPQPFRTFSLGSTAFHLSRDPKSKQMGVDEAAELFNLPDLRPALANYFYRVTHGEDTSRLPLGGRRAGRPGCPLPFDSVSIWDRMRIQLKKYHRPNDVTEPRTLMASPPSEPWPTGQCDAVLINTPGTQHEMLRSVSLLKSQNTTAIQIRPAPVPDWRPRESRNFHTYGSSARVRVSSSTPTSAHLDVLLCTVQRPTLRHIRNHNAFELISPAPQPRSAEEFNEDPMDRDEDYVDIEDQQPAQSRQHKQETKGEAQRLYESWQKLLPSLVLPFLTYMNKSASRLTANTFELDNSSPCTTCPFGHSQDHPRFMSFGTQLTSTAANADRWRPYGLTMGFPPPHQTNLASQSLSTS</sequence>
<dbReference type="AlphaFoldDB" id="A0A0C3AHB4"/>
<accession>A0A0C3AHB4</accession>
<gene>
    <name evidence="3" type="ORF">PILCRDRAFT_15435</name>
</gene>
<dbReference type="STRING" id="765440.A0A0C3AHB4"/>
<dbReference type="HOGENOM" id="CLU_508160_0_0_1"/>
<dbReference type="InterPro" id="IPR049233">
    <property type="entry name" value="DUF6830"/>
</dbReference>
<dbReference type="InParanoid" id="A0A0C3AHB4"/>
<evidence type="ECO:0000313" key="4">
    <source>
        <dbReference type="Proteomes" id="UP000054166"/>
    </source>
</evidence>
<feature type="domain" description="DUF6830" evidence="2">
    <location>
        <begin position="183"/>
        <end position="310"/>
    </location>
</feature>
<feature type="region of interest" description="Disordered" evidence="1">
    <location>
        <begin position="131"/>
        <end position="158"/>
    </location>
</feature>
<organism evidence="3 4">
    <name type="scientific">Piloderma croceum (strain F 1598)</name>
    <dbReference type="NCBI Taxonomy" id="765440"/>
    <lineage>
        <taxon>Eukaryota</taxon>
        <taxon>Fungi</taxon>
        <taxon>Dikarya</taxon>
        <taxon>Basidiomycota</taxon>
        <taxon>Agaricomycotina</taxon>
        <taxon>Agaricomycetes</taxon>
        <taxon>Agaricomycetidae</taxon>
        <taxon>Atheliales</taxon>
        <taxon>Atheliaceae</taxon>
        <taxon>Piloderma</taxon>
    </lineage>
</organism>
<dbReference type="Proteomes" id="UP000054166">
    <property type="component" value="Unassembled WGS sequence"/>
</dbReference>